<evidence type="ECO:0000256" key="5">
    <source>
        <dbReference type="ARBA" id="ARBA00022692"/>
    </source>
</evidence>
<dbReference type="STRING" id="45286.A0A109UXX5"/>
<dbReference type="InterPro" id="IPR026895">
    <property type="entry name" value="EMC1"/>
</dbReference>
<dbReference type="Proteomes" id="UP000243052">
    <property type="component" value="Chromosome iii"/>
</dbReference>
<evidence type="ECO:0000256" key="8">
    <source>
        <dbReference type="ARBA" id="ARBA00022989"/>
    </source>
</evidence>
<dbReference type="SUPFAM" id="SSF50998">
    <property type="entry name" value="Quinoprotein alcohol dehydrogenase-like"/>
    <property type="match status" value="1"/>
</dbReference>
<evidence type="ECO:0000256" key="1">
    <source>
        <dbReference type="ARBA" id="ARBA00004115"/>
    </source>
</evidence>
<feature type="domain" description="ER membrane protein complex subunit 1 C-terminal" evidence="13">
    <location>
        <begin position="512"/>
        <end position="727"/>
    </location>
</feature>
<evidence type="ECO:0000313" key="14">
    <source>
        <dbReference type="EMBL" id="AMD19493.1"/>
    </source>
</evidence>
<dbReference type="GO" id="GO:0034975">
    <property type="term" value="P:protein folding in endoplasmic reticulum"/>
    <property type="evidence" value="ECO:0007669"/>
    <property type="project" value="TreeGrafter"/>
</dbReference>
<evidence type="ECO:0000256" key="4">
    <source>
        <dbReference type="ARBA" id="ARBA00020824"/>
    </source>
</evidence>
<dbReference type="Gene3D" id="2.130.10.10">
    <property type="entry name" value="YVTN repeat-like/Quinoprotein amine dehydrogenase"/>
    <property type="match status" value="1"/>
</dbReference>
<sequence>MSLFHKLYRTVFVSLLFAIRVHAVYSDEAFQSDWQWTNIGDYRCVLGKGNDSLTILSDLDGRSLLSFVNSTNGDVILRQRLEFHVEDIMSLDGGSKLALKTNDEIRVLDAGMGVIVDSEVESFESSCIVDLSKVAIENNAVKIFGNGLTNAAVFEVPLPQGFREIKYLETDNLDNLSIMFSTEDDIYYYREFTDGEFYTSWVRDESASTIVAYTYISEIDDDTNNVYEELNTESTLNIFQAYWYRLNQNWRRLLKFLKNTNKTPGSIVTHMLKDDDEDDLWRRDLEFGQIKSLILATGAGNIIAIDMKTGDKQWSLPTGVSGITGLEAVKGDTELILFTKEGIVAKVDITNHQAPIINSERIHIPNEKVFRLGDSDDFFFQAPKPTLLLAEKSSNLDNTIIVGHDKKSLAAYSVTNGELFKTWKIHVEPEEEVVAFASRYDEVIMNIGKVLGNRSVMYKYLNPNLASYIVANKKANYMTVNIIDTVTGELIHSVYHDEGIVLDEPINLVFGEHWVIYSYFSNVPIAEQRISVIELYESSQPNVRTSNSSVVQDSLRNSHKPHVISQSFFYPEVIKHMLLSRTKYGVTTKAIILELENGQITYLPKFILNARRVEASKMSESDKREFMAMPYISNIPLDDKLVLTHSRMMINGKSSKLISIPTNLESTSFLCSLSHDIFCTRIAPSSQFDTLSPSFEKGKLLATIVAIITVCYFLNPIAETKKLKTKWLVKDFSY</sequence>
<dbReference type="GO" id="GO:0072546">
    <property type="term" value="C:EMC complex"/>
    <property type="evidence" value="ECO:0007669"/>
    <property type="project" value="InterPro"/>
</dbReference>
<evidence type="ECO:0000259" key="13">
    <source>
        <dbReference type="Pfam" id="PF07774"/>
    </source>
</evidence>
<dbReference type="GeneID" id="28722696"/>
<evidence type="ECO:0000256" key="10">
    <source>
        <dbReference type="ARBA" id="ARBA00023180"/>
    </source>
</evidence>
<dbReference type="InterPro" id="IPR011047">
    <property type="entry name" value="Quinoprotein_ADH-like_sf"/>
</dbReference>
<dbReference type="PANTHER" id="PTHR21573:SF0">
    <property type="entry name" value="ER MEMBRANE PROTEIN COMPLEX SUBUNIT 1"/>
    <property type="match status" value="1"/>
</dbReference>
<dbReference type="InterPro" id="IPR015943">
    <property type="entry name" value="WD40/YVTN_repeat-like_dom_sf"/>
</dbReference>
<keyword evidence="6 12" id="KW-0732">Signal</keyword>
<evidence type="ECO:0000256" key="3">
    <source>
        <dbReference type="ARBA" id="ARBA00011276"/>
    </source>
</evidence>
<keyword evidence="8 11" id="KW-1133">Transmembrane helix</keyword>
<comment type="subcellular location">
    <subcellularLocation>
        <location evidence="1">Endoplasmic reticulum membrane</location>
        <topology evidence="1">Single-pass type I membrane protein</topology>
    </subcellularLocation>
</comment>
<evidence type="ECO:0000313" key="15">
    <source>
        <dbReference type="Proteomes" id="UP000243052"/>
    </source>
</evidence>
<comment type="similarity">
    <text evidence="2">Belongs to the EMC1 family.</text>
</comment>
<evidence type="ECO:0000256" key="7">
    <source>
        <dbReference type="ARBA" id="ARBA00022824"/>
    </source>
</evidence>
<accession>A0A109UXX5</accession>
<evidence type="ECO:0000256" key="12">
    <source>
        <dbReference type="SAM" id="SignalP"/>
    </source>
</evidence>
<feature type="chain" id="PRO_5007141030" description="ER membrane protein complex subunit 1" evidence="12">
    <location>
        <begin position="24"/>
        <end position="734"/>
    </location>
</feature>
<keyword evidence="9 11" id="KW-0472">Membrane</keyword>
<proteinExistence type="inferred from homology"/>
<name>A0A109UXX5_9SACH</name>
<organism evidence="14 15">
    <name type="scientific">Eremothecium sinecaudum</name>
    <dbReference type="NCBI Taxonomy" id="45286"/>
    <lineage>
        <taxon>Eukaryota</taxon>
        <taxon>Fungi</taxon>
        <taxon>Dikarya</taxon>
        <taxon>Ascomycota</taxon>
        <taxon>Saccharomycotina</taxon>
        <taxon>Saccharomycetes</taxon>
        <taxon>Saccharomycetales</taxon>
        <taxon>Saccharomycetaceae</taxon>
        <taxon>Eremothecium</taxon>
    </lineage>
</organism>
<protein>
    <recommendedName>
        <fullName evidence="4">ER membrane protein complex subunit 1</fullName>
    </recommendedName>
</protein>
<gene>
    <name evidence="14" type="ORF">AW171_hschr31331</name>
</gene>
<keyword evidence="7" id="KW-0256">Endoplasmic reticulum</keyword>
<reference evidence="14 15" key="1">
    <citation type="submission" date="2016-01" db="EMBL/GenBank/DDBJ databases">
        <title>Genome sequence of the yeast Holleya sinecauda.</title>
        <authorList>
            <person name="Dietrich F.S."/>
        </authorList>
    </citation>
    <scope>NUCLEOTIDE SEQUENCE [LARGE SCALE GENOMIC DNA]</scope>
    <source>
        <strain evidence="14 15">ATCC 58844</strain>
    </source>
</reference>
<evidence type="ECO:0000256" key="6">
    <source>
        <dbReference type="ARBA" id="ARBA00022729"/>
    </source>
</evidence>
<evidence type="ECO:0000256" key="9">
    <source>
        <dbReference type="ARBA" id="ARBA00023136"/>
    </source>
</evidence>
<keyword evidence="10" id="KW-0325">Glycoprotein</keyword>
<feature type="signal peptide" evidence="12">
    <location>
        <begin position="1"/>
        <end position="23"/>
    </location>
</feature>
<keyword evidence="15" id="KW-1185">Reference proteome</keyword>
<evidence type="ECO:0000256" key="2">
    <source>
        <dbReference type="ARBA" id="ARBA00007904"/>
    </source>
</evidence>
<dbReference type="InterPro" id="IPR011678">
    <property type="entry name" value="EMC1_C"/>
</dbReference>
<dbReference type="RefSeq" id="XP_017986489.1">
    <property type="nucleotide sequence ID" value="XM_018131623.1"/>
</dbReference>
<feature type="transmembrane region" description="Helical" evidence="11">
    <location>
        <begin position="700"/>
        <end position="718"/>
    </location>
</feature>
<dbReference type="EMBL" id="CP014243">
    <property type="protein sequence ID" value="AMD19493.1"/>
    <property type="molecule type" value="Genomic_DNA"/>
</dbReference>
<dbReference type="Pfam" id="PF07774">
    <property type="entry name" value="EMC1_C"/>
    <property type="match status" value="1"/>
</dbReference>
<dbReference type="PANTHER" id="PTHR21573">
    <property type="entry name" value="ER MEMBRANE PROTEIN COMPLEX SUBUNIT 1"/>
    <property type="match status" value="1"/>
</dbReference>
<dbReference type="AlphaFoldDB" id="A0A109UXX5"/>
<dbReference type="OrthoDB" id="28092at2759"/>
<evidence type="ECO:0000256" key="11">
    <source>
        <dbReference type="SAM" id="Phobius"/>
    </source>
</evidence>
<comment type="subunit">
    <text evidence="3">Component of the ER membrane protein complex (EMC).</text>
</comment>
<keyword evidence="5 11" id="KW-0812">Transmembrane</keyword>